<name>A0A5E4GJR9_PRUDU</name>
<evidence type="ECO:0000313" key="1">
    <source>
        <dbReference type="EMBL" id="VVA40069.1"/>
    </source>
</evidence>
<proteinExistence type="predicted"/>
<protein>
    <submittedName>
        <fullName evidence="1">PREDICTED: LOC110762444</fullName>
    </submittedName>
</protein>
<dbReference type="AlphaFoldDB" id="A0A5E4GJR9"/>
<gene>
    <name evidence="1" type="ORF">ALMOND_2B013928</name>
</gene>
<dbReference type="InParanoid" id="A0A5E4GJR9"/>
<organism evidence="1 2">
    <name type="scientific">Prunus dulcis</name>
    <name type="common">Almond</name>
    <name type="synonym">Amygdalus dulcis</name>
    <dbReference type="NCBI Taxonomy" id="3755"/>
    <lineage>
        <taxon>Eukaryota</taxon>
        <taxon>Viridiplantae</taxon>
        <taxon>Streptophyta</taxon>
        <taxon>Embryophyta</taxon>
        <taxon>Tracheophyta</taxon>
        <taxon>Spermatophyta</taxon>
        <taxon>Magnoliopsida</taxon>
        <taxon>eudicotyledons</taxon>
        <taxon>Gunneridae</taxon>
        <taxon>Pentapetalae</taxon>
        <taxon>rosids</taxon>
        <taxon>fabids</taxon>
        <taxon>Rosales</taxon>
        <taxon>Rosaceae</taxon>
        <taxon>Amygdaloideae</taxon>
        <taxon>Amygdaleae</taxon>
        <taxon>Prunus</taxon>
    </lineage>
</organism>
<dbReference type="Gramene" id="VVA40069">
    <property type="protein sequence ID" value="VVA40069"/>
    <property type="gene ID" value="Prudul26B013928"/>
</dbReference>
<dbReference type="EMBL" id="CABIKO010000906">
    <property type="protein sequence ID" value="VVA40069.1"/>
    <property type="molecule type" value="Genomic_DNA"/>
</dbReference>
<accession>A0A5E4GJR9</accession>
<dbReference type="Proteomes" id="UP000327085">
    <property type="component" value="Chromosome 6"/>
</dbReference>
<sequence length="154" mass="17312">MSTCNNSRSTSRLMYEELERRPSGTQVVPDEWKDACSARNQHPLPCLSIATPFPSPIPRAPILKKSSRRAAMKAMIKREMGSVWDRLGKVEKTHNPLVPSFSKDEIPLPYTKELLEAIVVGDMKAPKIVLYEGLTDPYDLLDSFCYTMKGRGAN</sequence>
<reference evidence="2" key="1">
    <citation type="journal article" date="2020" name="Plant J.">
        <title>Transposons played a major role in the diversification between the closely related almond and peach genomes: results from the almond genome sequence.</title>
        <authorList>
            <person name="Alioto T."/>
            <person name="Alexiou K.G."/>
            <person name="Bardil A."/>
            <person name="Barteri F."/>
            <person name="Castanera R."/>
            <person name="Cruz F."/>
            <person name="Dhingra A."/>
            <person name="Duval H."/>
            <person name="Fernandez I Marti A."/>
            <person name="Frias L."/>
            <person name="Galan B."/>
            <person name="Garcia J.L."/>
            <person name="Howad W."/>
            <person name="Gomez-Garrido J."/>
            <person name="Gut M."/>
            <person name="Julca I."/>
            <person name="Morata J."/>
            <person name="Puigdomenech P."/>
            <person name="Ribeca P."/>
            <person name="Rubio Cabetas M.J."/>
            <person name="Vlasova A."/>
            <person name="Wirthensohn M."/>
            <person name="Garcia-Mas J."/>
            <person name="Gabaldon T."/>
            <person name="Casacuberta J.M."/>
            <person name="Arus P."/>
        </authorList>
    </citation>
    <scope>NUCLEOTIDE SEQUENCE [LARGE SCALE GENOMIC DNA]</scope>
    <source>
        <strain evidence="2">cv. Texas</strain>
    </source>
</reference>
<evidence type="ECO:0000313" key="2">
    <source>
        <dbReference type="Proteomes" id="UP000327085"/>
    </source>
</evidence>